<reference evidence="2" key="1">
    <citation type="submission" date="2020-11" db="EMBL/GenBank/DDBJ databases">
        <authorList>
            <person name="Tran Van P."/>
        </authorList>
    </citation>
    <scope>NUCLEOTIDE SEQUENCE</scope>
</reference>
<feature type="compositionally biased region" description="Polar residues" evidence="1">
    <location>
        <begin position="192"/>
        <end position="202"/>
    </location>
</feature>
<dbReference type="AlphaFoldDB" id="A0A7R8ZNV2"/>
<feature type="region of interest" description="Disordered" evidence="1">
    <location>
        <begin position="184"/>
        <end position="219"/>
    </location>
</feature>
<organism evidence="2">
    <name type="scientific">Cyprideis torosa</name>
    <dbReference type="NCBI Taxonomy" id="163714"/>
    <lineage>
        <taxon>Eukaryota</taxon>
        <taxon>Metazoa</taxon>
        <taxon>Ecdysozoa</taxon>
        <taxon>Arthropoda</taxon>
        <taxon>Crustacea</taxon>
        <taxon>Oligostraca</taxon>
        <taxon>Ostracoda</taxon>
        <taxon>Podocopa</taxon>
        <taxon>Podocopida</taxon>
        <taxon>Cytherocopina</taxon>
        <taxon>Cytheroidea</taxon>
        <taxon>Cytherideidae</taxon>
        <taxon>Cyprideis</taxon>
    </lineage>
</organism>
<feature type="region of interest" description="Disordered" evidence="1">
    <location>
        <begin position="27"/>
        <end position="85"/>
    </location>
</feature>
<gene>
    <name evidence="2" type="ORF">CTOB1V02_LOCUS4120</name>
</gene>
<evidence type="ECO:0000256" key="1">
    <source>
        <dbReference type="SAM" id="MobiDB-lite"/>
    </source>
</evidence>
<name>A0A7R8ZNV2_9CRUS</name>
<protein>
    <submittedName>
        <fullName evidence="2">Uncharacterized protein</fullName>
    </submittedName>
</protein>
<sequence length="281" mass="32020">MDGWQTMIPEHFLVRVRRSQQIERWSRENTIEESSEEGSEGNLQVTAPGPSVELSRISEEREVIIDESSNSSPDDGDYALMASPHESLPKVPSALALRKLFKEEDERRRRAEPLSPKSKRSTLFRTFSDTCEEMASTALQIDPPESTDTWGLPSMEDSCVVRRPMPSQHSFDDGMFSLEPVRRRTQDEVMSASKSEVLTLTESPRRPKPSAERLLQGDEELQAFSKRDIVRLWAESERELTRRLKSLTQEKEALLAQLKSAGIGDGHNLRRRKGDQEQTHS</sequence>
<accession>A0A7R8ZNV2</accession>
<dbReference type="EMBL" id="OB660771">
    <property type="protein sequence ID" value="CAD7226196.1"/>
    <property type="molecule type" value="Genomic_DNA"/>
</dbReference>
<proteinExistence type="predicted"/>
<feature type="region of interest" description="Disordered" evidence="1">
    <location>
        <begin position="102"/>
        <end position="125"/>
    </location>
</feature>
<feature type="region of interest" description="Disordered" evidence="1">
    <location>
        <begin position="258"/>
        <end position="281"/>
    </location>
</feature>
<feature type="compositionally biased region" description="Basic and acidic residues" evidence="1">
    <location>
        <begin position="102"/>
        <end position="112"/>
    </location>
</feature>
<evidence type="ECO:0000313" key="2">
    <source>
        <dbReference type="EMBL" id="CAD7226196.1"/>
    </source>
</evidence>